<dbReference type="PATRIC" id="fig|1397108.4.peg.35"/>
<reference evidence="1 2" key="1">
    <citation type="submission" date="2015-05" db="EMBL/GenBank/DDBJ databases">
        <authorList>
            <person name="Wang D.B."/>
            <person name="Wang M."/>
        </authorList>
    </citation>
    <scope>NUCLEOTIDE SEQUENCE [LARGE SCALE GENOMIC DNA]</scope>
    <source>
        <strain evidence="1 2">IMCC 12053</strain>
    </source>
</reference>
<proteinExistence type="predicted"/>
<keyword evidence="2" id="KW-1185">Reference proteome</keyword>
<dbReference type="KEGG" id="cmar:IMCC12053_36"/>
<accession>A0A0N9ZVJ1</accession>
<dbReference type="RefSeq" id="WP_062214587.1">
    <property type="nucleotide sequence ID" value="NZ_CP012023.1"/>
</dbReference>
<evidence type="ECO:0000313" key="1">
    <source>
        <dbReference type="EMBL" id="ALI53986.1"/>
    </source>
</evidence>
<dbReference type="EMBL" id="CP012023">
    <property type="protein sequence ID" value="ALI53986.1"/>
    <property type="molecule type" value="Genomic_DNA"/>
</dbReference>
<dbReference type="AlphaFoldDB" id="A0A0N9ZVJ1"/>
<organism evidence="1 2">
    <name type="scientific">Celeribacter marinus</name>
    <dbReference type="NCBI Taxonomy" id="1397108"/>
    <lineage>
        <taxon>Bacteria</taxon>
        <taxon>Pseudomonadati</taxon>
        <taxon>Pseudomonadota</taxon>
        <taxon>Alphaproteobacteria</taxon>
        <taxon>Rhodobacterales</taxon>
        <taxon>Roseobacteraceae</taxon>
        <taxon>Celeribacter</taxon>
    </lineage>
</organism>
<gene>
    <name evidence="1" type="ORF">IMCC12053_36</name>
</gene>
<protein>
    <submittedName>
        <fullName evidence="1">Uncharacterized protein</fullName>
    </submittedName>
</protein>
<evidence type="ECO:0000313" key="2">
    <source>
        <dbReference type="Proteomes" id="UP000064920"/>
    </source>
</evidence>
<sequence>MFTQNQLLALTFFGLLVASGAWIIFSVARAGAARGKQPEPTNRPGGKGTGPTTKLRNCLNGVTPDVEISKNSGLFIWESIAVNVIISRETGARIWKLGTICHNARDWTCSIDFATDLEAWDYFLGRVEKFGIDAVVGLRLMTEKEQEARQLFETLG</sequence>
<name>A0A0N9ZVJ1_9RHOB</name>
<dbReference type="Proteomes" id="UP000064920">
    <property type="component" value="Chromosome"/>
</dbReference>